<gene>
    <name evidence="2" type="ORF">EDD68_11921</name>
</gene>
<protein>
    <recommendedName>
        <fullName evidence="1">UPF0349 protein EDD68_11921</fullName>
    </recommendedName>
</protein>
<dbReference type="HAMAP" id="MF_01542">
    <property type="entry name" value="UPF0349"/>
    <property type="match status" value="1"/>
</dbReference>
<comment type="similarity">
    <text evidence="1">Belongs to the UPF0349 family.</text>
</comment>
<name>A0A4R3MS39_9BACI</name>
<dbReference type="Pfam" id="PF07293">
    <property type="entry name" value="DUF1450"/>
    <property type="match status" value="1"/>
</dbReference>
<dbReference type="InterPro" id="IPR009910">
    <property type="entry name" value="DUF1450"/>
</dbReference>
<dbReference type="Proteomes" id="UP000294650">
    <property type="component" value="Unassembled WGS sequence"/>
</dbReference>
<organism evidence="2 3">
    <name type="scientific">Melghiribacillus thermohalophilus</name>
    <dbReference type="NCBI Taxonomy" id="1324956"/>
    <lineage>
        <taxon>Bacteria</taxon>
        <taxon>Bacillati</taxon>
        <taxon>Bacillota</taxon>
        <taxon>Bacilli</taxon>
        <taxon>Bacillales</taxon>
        <taxon>Bacillaceae</taxon>
        <taxon>Melghiribacillus</taxon>
    </lineage>
</organism>
<comment type="caution">
    <text evidence="2">The sequence shown here is derived from an EMBL/GenBank/DDBJ whole genome shotgun (WGS) entry which is preliminary data.</text>
</comment>
<keyword evidence="3" id="KW-1185">Reference proteome</keyword>
<proteinExistence type="inferred from homology"/>
<sequence>MRWDTQQGTKESDHMNPIIEFCVNNLASGSQKAMEELEKDPDLDVIEYGCTSHCGLCAQTLFAIVNGEVVTAETPEQLVQNVYQHLEENPMF</sequence>
<evidence type="ECO:0000256" key="1">
    <source>
        <dbReference type="HAMAP-Rule" id="MF_01542"/>
    </source>
</evidence>
<evidence type="ECO:0000313" key="3">
    <source>
        <dbReference type="Proteomes" id="UP000294650"/>
    </source>
</evidence>
<dbReference type="EMBL" id="SMAN01000019">
    <property type="protein sequence ID" value="TCT19074.1"/>
    <property type="molecule type" value="Genomic_DNA"/>
</dbReference>
<dbReference type="AlphaFoldDB" id="A0A4R3MS39"/>
<evidence type="ECO:0000313" key="2">
    <source>
        <dbReference type="EMBL" id="TCT19074.1"/>
    </source>
</evidence>
<accession>A0A4R3MS39</accession>
<dbReference type="InterPro" id="IPR022916">
    <property type="entry name" value="UPF0349"/>
</dbReference>
<dbReference type="NCBIfam" id="NF010190">
    <property type="entry name" value="PRK13669.1"/>
    <property type="match status" value="1"/>
</dbReference>
<reference evidence="2 3" key="1">
    <citation type="submission" date="2019-03" db="EMBL/GenBank/DDBJ databases">
        <title>Genomic Encyclopedia of Type Strains, Phase IV (KMG-IV): sequencing the most valuable type-strain genomes for metagenomic binning, comparative biology and taxonomic classification.</title>
        <authorList>
            <person name="Goeker M."/>
        </authorList>
    </citation>
    <scope>NUCLEOTIDE SEQUENCE [LARGE SCALE GENOMIC DNA]</scope>
    <source>
        <strain evidence="2 3">DSM 25894</strain>
    </source>
</reference>